<dbReference type="Proteomes" id="UP000823388">
    <property type="component" value="Chromosome 7K"/>
</dbReference>
<evidence type="ECO:0000256" key="1">
    <source>
        <dbReference type="ARBA" id="ARBA00010820"/>
    </source>
</evidence>
<dbReference type="AlphaFoldDB" id="A0A8T0Q9Z1"/>
<comment type="similarity">
    <text evidence="1">Belongs to the GeBP family.</text>
</comment>
<evidence type="ECO:0000313" key="5">
    <source>
        <dbReference type="Proteomes" id="UP000823388"/>
    </source>
</evidence>
<reference evidence="4" key="1">
    <citation type="submission" date="2020-05" db="EMBL/GenBank/DDBJ databases">
        <title>WGS assembly of Panicum virgatum.</title>
        <authorList>
            <person name="Lovell J.T."/>
            <person name="Jenkins J."/>
            <person name="Shu S."/>
            <person name="Juenger T.E."/>
            <person name="Schmutz J."/>
        </authorList>
    </citation>
    <scope>NUCLEOTIDE SEQUENCE</scope>
    <source>
        <strain evidence="4">AP13</strain>
    </source>
</reference>
<comment type="caution">
    <text evidence="4">The sequence shown here is derived from an EMBL/GenBank/DDBJ whole genome shotgun (WGS) entry which is preliminary data.</text>
</comment>
<accession>A0A8T0Q9Z1</accession>
<protein>
    <recommendedName>
        <fullName evidence="3">Glabrous enhancer-binding protein-like DBD domain-containing protein</fullName>
    </recommendedName>
</protein>
<sequence>MDVCPQCKRELSDLIKVYDNVVRPSGFIAEHIAEAAQGCDPCAHMFSWLSNSQPLSSSLVTTGSSSTRYTTTTCSSTRYTAATNSGSRVRKWPEDVEKKIVEVLIEYRGKNHRLPRSNELVDLFQSILPRKYVDKERIRSKIRNLKKNYENLRKKKDKLNATELNRYEVMSIIWPSANHGE</sequence>
<dbReference type="EMBL" id="CM029049">
    <property type="protein sequence ID" value="KAG2570185.1"/>
    <property type="molecule type" value="Genomic_DNA"/>
</dbReference>
<evidence type="ECO:0000313" key="4">
    <source>
        <dbReference type="EMBL" id="KAG2570185.1"/>
    </source>
</evidence>
<dbReference type="Pfam" id="PF04504">
    <property type="entry name" value="GeBP-like_DBD"/>
    <property type="match status" value="1"/>
</dbReference>
<evidence type="ECO:0000259" key="3">
    <source>
        <dbReference type="Pfam" id="PF04504"/>
    </source>
</evidence>
<proteinExistence type="inferred from homology"/>
<name>A0A8T0Q9Z1_PANVG</name>
<keyword evidence="5" id="KW-1185">Reference proteome</keyword>
<feature type="coiled-coil region" evidence="2">
    <location>
        <begin position="135"/>
        <end position="162"/>
    </location>
</feature>
<feature type="domain" description="Glabrous enhancer-binding protein-like DBD" evidence="3">
    <location>
        <begin position="90"/>
        <end position="174"/>
    </location>
</feature>
<organism evidence="4 5">
    <name type="scientific">Panicum virgatum</name>
    <name type="common">Blackwell switchgrass</name>
    <dbReference type="NCBI Taxonomy" id="38727"/>
    <lineage>
        <taxon>Eukaryota</taxon>
        <taxon>Viridiplantae</taxon>
        <taxon>Streptophyta</taxon>
        <taxon>Embryophyta</taxon>
        <taxon>Tracheophyta</taxon>
        <taxon>Spermatophyta</taxon>
        <taxon>Magnoliopsida</taxon>
        <taxon>Liliopsida</taxon>
        <taxon>Poales</taxon>
        <taxon>Poaceae</taxon>
        <taxon>PACMAD clade</taxon>
        <taxon>Panicoideae</taxon>
        <taxon>Panicodae</taxon>
        <taxon>Paniceae</taxon>
        <taxon>Panicinae</taxon>
        <taxon>Panicum</taxon>
        <taxon>Panicum sect. Hiantes</taxon>
    </lineage>
</organism>
<keyword evidence="2" id="KW-0175">Coiled coil</keyword>
<evidence type="ECO:0000256" key="2">
    <source>
        <dbReference type="SAM" id="Coils"/>
    </source>
</evidence>
<gene>
    <name evidence="4" type="ORF">PVAP13_7KG072600</name>
</gene>
<dbReference type="InterPro" id="IPR053932">
    <property type="entry name" value="GeBP-like_DBD"/>
</dbReference>